<feature type="repeat" description="WD" evidence="3">
    <location>
        <begin position="410"/>
        <end position="451"/>
    </location>
</feature>
<evidence type="ECO:0000256" key="3">
    <source>
        <dbReference type="PROSITE-ProRule" id="PRU00221"/>
    </source>
</evidence>
<dbReference type="Gene3D" id="2.130.10.10">
    <property type="entry name" value="YVTN repeat-like/Quinoprotein amine dehydrogenase"/>
    <property type="match status" value="1"/>
</dbReference>
<evidence type="ECO:0000313" key="5">
    <source>
        <dbReference type="EMBL" id="PIN03320.1"/>
    </source>
</evidence>
<keyword evidence="2" id="KW-0677">Repeat</keyword>
<dbReference type="PANTHER" id="PTHR14221:SF41">
    <property type="entry name" value="TRANSDUCIN_WD40 REPEAT-LIKE SUPERFAMILY PROTEIN"/>
    <property type="match status" value="1"/>
</dbReference>
<proteinExistence type="predicted"/>
<dbReference type="SMART" id="SM00320">
    <property type="entry name" value="WD40"/>
    <property type="match status" value="7"/>
</dbReference>
<feature type="region of interest" description="Disordered" evidence="4">
    <location>
        <begin position="146"/>
        <end position="172"/>
    </location>
</feature>
<dbReference type="EMBL" id="NKXS01005557">
    <property type="protein sequence ID" value="PIN03320.1"/>
    <property type="molecule type" value="Genomic_DNA"/>
</dbReference>
<feature type="repeat" description="WD" evidence="3">
    <location>
        <begin position="574"/>
        <end position="608"/>
    </location>
</feature>
<feature type="compositionally biased region" description="Polar residues" evidence="4">
    <location>
        <begin position="814"/>
        <end position="829"/>
    </location>
</feature>
<dbReference type="PROSITE" id="PS50082">
    <property type="entry name" value="WD_REPEATS_2"/>
    <property type="match status" value="4"/>
</dbReference>
<dbReference type="InterPro" id="IPR001680">
    <property type="entry name" value="WD40_rpt"/>
</dbReference>
<sequence length="951" mass="105222">MSRRTVTMNWDGLGEDDDDDRFFESYDRISSVVPHDLASSPSDDDEEFEDSRMSFVSAISSASMKSGFHPMDPIGKSSSILAGYDMWMAEPGDIRERRKRLLQGMGLASTKDMLRLSSSKIVGAVSKKPDKRQLSIKVDSSLKVKVDSSQKYETRRNEPEPEPQPSPTSNSHQTAIVLARSRSDGDIDAFSAKTKQRKEELIGPISKQRLTRTSSGLVVPSVGLCQYSKAVRISPERAKIKASNPNNDLFQSVASNGAFGSFFLIKNLDTGKEFIVKEYNEQGMWNKLSDVQTGKQLTMEEFEKSVGYSPVVKELMRRQNVAINNHEDGRKINNNSYFSKSFRNSKRKGAALLKNIKGVATSMSGLNKDQEQSSPEAQKNEKATASQWVKARQHGKPYKEFTALHMSQEIQAHEGSIWTIRFSLDARFLASAGEDKVIHVWEVQECEVTSTRSNEDLSSIGGTPVNLMAGIGGTPVHPMAGFGSDRPALAEITPMPSERRRKGKNNRKKGNSIPEYVNVPETIFALSEKPVCTFIGHQDDVLDLSWSRSQLLLSSSMDKTVRMWDLETRSCLKMFAHNDYVTCIQFNPVDDNYFMSGSLDAKVRIWSVPDRQVVDWTDLHEMVTAASYTPDGQGAIIGSHQGICRIYRIDDCKLELQTDIQMKTRSQAKKLPGFQSQAQAKKITGFQFSPCNPSEVLITSTDSRIRIYNGSELVQKFRGFRNTSSQISASFSPEGKHVISASEDSQVYIWKVEESKNPGSGKRRTRITVQAHEHFHCKDVSVAIPWPGSTKVEPPIVEIHSKRHSKRSTYPLPNCNSPTVGDGGASSSRHLPPLPKKNNGLDRISSCGDDDFAHSGRIDPGIGVSDSFGSSSASIRYGDSPSISASATSPSQSWSTSWSLFDNGGGHGGQTVQATAWGLVIVAASMEGDIRVYQNFGLPLKVSRQANLFRD</sequence>
<dbReference type="PROSITE" id="PS00678">
    <property type="entry name" value="WD_REPEATS_1"/>
    <property type="match status" value="2"/>
</dbReference>
<protein>
    <submittedName>
        <fullName evidence="5">WD40 repeat-containing protein</fullName>
    </submittedName>
</protein>
<dbReference type="PRINTS" id="PR00320">
    <property type="entry name" value="GPROTEINBRPT"/>
</dbReference>
<comment type="caution">
    <text evidence="5">The sequence shown here is derived from an EMBL/GenBank/DDBJ whole genome shotgun (WGS) entry which is preliminary data.</text>
</comment>
<evidence type="ECO:0000313" key="6">
    <source>
        <dbReference type="Proteomes" id="UP000231279"/>
    </source>
</evidence>
<dbReference type="AlphaFoldDB" id="A0A2G9GE82"/>
<reference evidence="6" key="1">
    <citation type="journal article" date="2018" name="Gigascience">
        <title>Genome assembly of the Pink Ipe (Handroanthus impetiginosus, Bignoniaceae), a highly valued, ecologically keystone Neotropical timber forest tree.</title>
        <authorList>
            <person name="Silva-Junior O.B."/>
            <person name="Grattapaglia D."/>
            <person name="Novaes E."/>
            <person name="Collevatti R.G."/>
        </authorList>
    </citation>
    <scope>NUCLEOTIDE SEQUENCE [LARGE SCALE GENOMIC DNA]</scope>
    <source>
        <strain evidence="6">cv. UFG-1</strain>
    </source>
</reference>
<dbReference type="OrthoDB" id="408728at2759"/>
<evidence type="ECO:0000256" key="4">
    <source>
        <dbReference type="SAM" id="MobiDB-lite"/>
    </source>
</evidence>
<evidence type="ECO:0000256" key="2">
    <source>
        <dbReference type="ARBA" id="ARBA00022737"/>
    </source>
</evidence>
<feature type="repeat" description="WD" evidence="3">
    <location>
        <begin position="534"/>
        <end position="574"/>
    </location>
</feature>
<feature type="region of interest" description="Disordered" evidence="4">
    <location>
        <begin position="800"/>
        <end position="845"/>
    </location>
</feature>
<dbReference type="PANTHER" id="PTHR14221">
    <property type="entry name" value="WD REPEAT DOMAIN 44"/>
    <property type="match status" value="1"/>
</dbReference>
<dbReference type="InterPro" id="IPR015943">
    <property type="entry name" value="WD40/YVTN_repeat-like_dom_sf"/>
</dbReference>
<dbReference type="SUPFAM" id="SSF50978">
    <property type="entry name" value="WD40 repeat-like"/>
    <property type="match status" value="1"/>
</dbReference>
<accession>A0A2G9GE82</accession>
<keyword evidence="6" id="KW-1185">Reference proteome</keyword>
<feature type="region of interest" description="Disordered" evidence="4">
    <location>
        <begin position="363"/>
        <end position="385"/>
    </location>
</feature>
<evidence type="ECO:0000256" key="1">
    <source>
        <dbReference type="ARBA" id="ARBA00022574"/>
    </source>
</evidence>
<keyword evidence="1 3" id="KW-0853">WD repeat</keyword>
<dbReference type="InterPro" id="IPR020472">
    <property type="entry name" value="WD40_PAC1"/>
</dbReference>
<gene>
    <name evidence="5" type="ORF">CDL12_24160</name>
</gene>
<feature type="repeat" description="WD" evidence="3">
    <location>
        <begin position="728"/>
        <end position="760"/>
    </location>
</feature>
<feature type="compositionally biased region" description="Basic and acidic residues" evidence="4">
    <location>
        <begin position="146"/>
        <end position="159"/>
    </location>
</feature>
<dbReference type="InterPro" id="IPR019775">
    <property type="entry name" value="WD40_repeat_CS"/>
</dbReference>
<dbReference type="PROSITE" id="PS50294">
    <property type="entry name" value="WD_REPEATS_REGION"/>
    <property type="match status" value="3"/>
</dbReference>
<dbReference type="Proteomes" id="UP000231279">
    <property type="component" value="Unassembled WGS sequence"/>
</dbReference>
<dbReference type="InterPro" id="IPR036322">
    <property type="entry name" value="WD40_repeat_dom_sf"/>
</dbReference>
<dbReference type="Pfam" id="PF00400">
    <property type="entry name" value="WD40"/>
    <property type="match status" value="4"/>
</dbReference>
<organism evidence="5 6">
    <name type="scientific">Handroanthus impetiginosus</name>
    <dbReference type="NCBI Taxonomy" id="429701"/>
    <lineage>
        <taxon>Eukaryota</taxon>
        <taxon>Viridiplantae</taxon>
        <taxon>Streptophyta</taxon>
        <taxon>Embryophyta</taxon>
        <taxon>Tracheophyta</taxon>
        <taxon>Spermatophyta</taxon>
        <taxon>Magnoliopsida</taxon>
        <taxon>eudicotyledons</taxon>
        <taxon>Gunneridae</taxon>
        <taxon>Pentapetalae</taxon>
        <taxon>asterids</taxon>
        <taxon>lamiids</taxon>
        <taxon>Lamiales</taxon>
        <taxon>Bignoniaceae</taxon>
        <taxon>Crescentiina</taxon>
        <taxon>Tabebuia alliance</taxon>
        <taxon>Handroanthus</taxon>
    </lineage>
</organism>
<dbReference type="InterPro" id="IPR040324">
    <property type="entry name" value="WDR44/Dgr2"/>
</dbReference>
<name>A0A2G9GE82_9LAMI</name>